<feature type="active site" description="Proton acceptor" evidence="6">
    <location>
        <position position="178"/>
    </location>
</feature>
<feature type="region of interest" description="Disordered" evidence="11">
    <location>
        <begin position="348"/>
        <end position="373"/>
    </location>
</feature>
<feature type="cross-link" description="Glycyl lysine isopeptide (Lys-Gly) (interchain with G-Cter in SUMO2)" evidence="8">
    <location>
        <position position="180"/>
    </location>
</feature>
<feature type="binding site" evidence="7 9">
    <location>
        <position position="81"/>
    </location>
    <ligand>
        <name>ATP</name>
        <dbReference type="ChEBI" id="CHEBI:30616"/>
    </ligand>
</feature>
<keyword evidence="5 7" id="KW-0067">ATP-binding</keyword>
<dbReference type="InterPro" id="IPR011009">
    <property type="entry name" value="Kinase-like_dom_sf"/>
</dbReference>
<keyword evidence="2" id="KW-0808">Transferase</keyword>
<name>A0A7S0DKK8_9EUKA</name>
<feature type="compositionally biased region" description="Basic and acidic residues" evidence="11">
    <location>
        <begin position="21"/>
        <end position="40"/>
    </location>
</feature>
<dbReference type="GO" id="GO:0005524">
    <property type="term" value="F:ATP binding"/>
    <property type="evidence" value="ECO:0007669"/>
    <property type="project" value="UniProtKB-UniRule"/>
</dbReference>
<dbReference type="Pfam" id="PF00069">
    <property type="entry name" value="Pkinase"/>
    <property type="match status" value="1"/>
</dbReference>
<evidence type="ECO:0000256" key="10">
    <source>
        <dbReference type="RuleBase" id="RU000304"/>
    </source>
</evidence>
<comment type="similarity">
    <text evidence="10">Belongs to the protein kinase superfamily.</text>
</comment>
<feature type="region of interest" description="Disordered" evidence="11">
    <location>
        <begin position="13"/>
        <end position="40"/>
    </location>
</feature>
<dbReference type="AlphaFoldDB" id="A0A7S0DKK8"/>
<feature type="binding site" evidence="7">
    <location>
        <position position="196"/>
    </location>
    <ligand>
        <name>ATP</name>
        <dbReference type="ChEBI" id="CHEBI:30616"/>
    </ligand>
</feature>
<dbReference type="GO" id="GO:0004674">
    <property type="term" value="F:protein serine/threonine kinase activity"/>
    <property type="evidence" value="ECO:0007669"/>
    <property type="project" value="UniProtKB-KW"/>
</dbReference>
<sequence>MGGIPCCAAEDRNGRVMNEGKNTKNDSKREEKGAGVAREATETPKKNFLDQFVLMRTLGKGASAVVKLAKHKASGEHCAVKIFSLKSVHKSARELQNEIMGLLKVRHPNILRLIGSDFDAQYKGSPAPSVAIEIAENGELLNYLMRYGNFNDEIARTYFNQLISAVECLHEAGITHRDLKPDNLLLDRDWQLKVADFGYCSVEEIMTTSTGTLAYMAPEVMEVREGKGTQYTRACDIWSCGVIVFIMRAGHPPYGGPNSSDWWYSALKRQAYKEFWSAHQRCSSKQVNENFKDLVESILQFDPEKRATIKDIFKSEWMQGTTLKSAELKSQVQDQKQLHDEGKIQNAMEAKSQSGSSGDVTRSTRELSPGTIARKKRLFNPDDVIDISSLPAPKEYEDPPMRCNNVIDTKMRPQIALARVLATLNGFGTGTQYDRNGYEVNVKYTGTTGSVGFSVEVFEVKKASRILVRRLQGNWVDFRKIYHQLKIYLT</sequence>
<evidence type="ECO:0000256" key="1">
    <source>
        <dbReference type="ARBA" id="ARBA00022527"/>
    </source>
</evidence>
<dbReference type="InterPro" id="IPR008271">
    <property type="entry name" value="Ser/Thr_kinase_AS"/>
</dbReference>
<keyword evidence="4" id="KW-0418">Kinase</keyword>
<dbReference type="InterPro" id="IPR030616">
    <property type="entry name" value="Aur-like"/>
</dbReference>
<gene>
    <name evidence="13" type="ORF">LAMO00422_LOCUS16827</name>
</gene>
<evidence type="ECO:0000256" key="5">
    <source>
        <dbReference type="ARBA" id="ARBA00022840"/>
    </source>
</evidence>
<feature type="compositionally biased region" description="Polar residues" evidence="11">
    <location>
        <begin position="351"/>
        <end position="361"/>
    </location>
</feature>
<evidence type="ECO:0000313" key="13">
    <source>
        <dbReference type="EMBL" id="CAD8457876.1"/>
    </source>
</evidence>
<evidence type="ECO:0000256" key="11">
    <source>
        <dbReference type="SAM" id="MobiDB-lite"/>
    </source>
</evidence>
<dbReference type="SUPFAM" id="SSF56112">
    <property type="entry name" value="Protein kinase-like (PK-like)"/>
    <property type="match status" value="1"/>
</dbReference>
<evidence type="ECO:0000256" key="8">
    <source>
        <dbReference type="PIRSR" id="PIRSR630616-3"/>
    </source>
</evidence>
<accession>A0A7S0DKK8</accession>
<keyword evidence="3 7" id="KW-0547">Nucleotide-binding</keyword>
<dbReference type="PROSITE" id="PS50011">
    <property type="entry name" value="PROTEIN_KINASE_DOM"/>
    <property type="match status" value="1"/>
</dbReference>
<reference evidence="13" key="1">
    <citation type="submission" date="2021-01" db="EMBL/GenBank/DDBJ databases">
        <authorList>
            <person name="Corre E."/>
            <person name="Pelletier E."/>
            <person name="Niang G."/>
            <person name="Scheremetjew M."/>
            <person name="Finn R."/>
            <person name="Kale V."/>
            <person name="Holt S."/>
            <person name="Cochrane G."/>
            <person name="Meng A."/>
            <person name="Brown T."/>
            <person name="Cohen L."/>
        </authorList>
    </citation>
    <scope>NUCLEOTIDE SEQUENCE</scope>
    <source>
        <strain evidence="13">CCMP2058</strain>
    </source>
</reference>
<dbReference type="InterPro" id="IPR000719">
    <property type="entry name" value="Prot_kinase_dom"/>
</dbReference>
<dbReference type="PROSITE" id="PS00107">
    <property type="entry name" value="PROTEIN_KINASE_ATP"/>
    <property type="match status" value="1"/>
</dbReference>
<feature type="binding site" evidence="7">
    <location>
        <begin position="133"/>
        <end position="135"/>
    </location>
    <ligand>
        <name>ATP</name>
        <dbReference type="ChEBI" id="CHEBI:30616"/>
    </ligand>
</feature>
<organism evidence="13">
    <name type="scientific">Amorphochlora amoebiformis</name>
    <dbReference type="NCBI Taxonomy" id="1561963"/>
    <lineage>
        <taxon>Eukaryota</taxon>
        <taxon>Sar</taxon>
        <taxon>Rhizaria</taxon>
        <taxon>Cercozoa</taxon>
        <taxon>Chlorarachniophyceae</taxon>
        <taxon>Amorphochlora</taxon>
    </lineage>
</organism>
<dbReference type="PROSITE" id="PS00108">
    <property type="entry name" value="PROTEIN_KINASE_ST"/>
    <property type="match status" value="1"/>
</dbReference>
<dbReference type="PANTHER" id="PTHR24350">
    <property type="entry name" value="SERINE/THREONINE-PROTEIN KINASE IAL-RELATED"/>
    <property type="match status" value="1"/>
</dbReference>
<evidence type="ECO:0000256" key="2">
    <source>
        <dbReference type="ARBA" id="ARBA00022679"/>
    </source>
</evidence>
<evidence type="ECO:0000256" key="3">
    <source>
        <dbReference type="ARBA" id="ARBA00022741"/>
    </source>
</evidence>
<proteinExistence type="inferred from homology"/>
<evidence type="ECO:0000256" key="9">
    <source>
        <dbReference type="PROSITE-ProRule" id="PRU10141"/>
    </source>
</evidence>
<evidence type="ECO:0000256" key="7">
    <source>
        <dbReference type="PIRSR" id="PIRSR630616-2"/>
    </source>
</evidence>
<keyword evidence="1 10" id="KW-0723">Serine/threonine-protein kinase</keyword>
<protein>
    <recommendedName>
        <fullName evidence="12">Protein kinase domain-containing protein</fullName>
    </recommendedName>
</protein>
<evidence type="ECO:0000259" key="12">
    <source>
        <dbReference type="PROSITE" id="PS50011"/>
    </source>
</evidence>
<evidence type="ECO:0000256" key="6">
    <source>
        <dbReference type="PIRSR" id="PIRSR630616-1"/>
    </source>
</evidence>
<dbReference type="InterPro" id="IPR017441">
    <property type="entry name" value="Protein_kinase_ATP_BS"/>
</dbReference>
<dbReference type="Gene3D" id="1.10.510.10">
    <property type="entry name" value="Transferase(Phosphotransferase) domain 1"/>
    <property type="match status" value="1"/>
</dbReference>
<dbReference type="FunFam" id="1.10.510.10:FF:000571">
    <property type="entry name" value="Maternal embryonic leucine zipper kinase"/>
    <property type="match status" value="1"/>
</dbReference>
<evidence type="ECO:0000256" key="4">
    <source>
        <dbReference type="ARBA" id="ARBA00022777"/>
    </source>
</evidence>
<dbReference type="EMBL" id="HBEM01024768">
    <property type="protein sequence ID" value="CAD8457876.1"/>
    <property type="molecule type" value="Transcribed_RNA"/>
</dbReference>
<dbReference type="SMART" id="SM00220">
    <property type="entry name" value="S_TKc"/>
    <property type="match status" value="1"/>
</dbReference>
<feature type="domain" description="Protein kinase" evidence="12">
    <location>
        <begin position="52"/>
        <end position="318"/>
    </location>
</feature>